<dbReference type="Proteomes" id="UP001232445">
    <property type="component" value="Unassembled WGS sequence"/>
</dbReference>
<comment type="similarity">
    <text evidence="2">Belongs to the ROK (NagC/XylR) family.</text>
</comment>
<dbReference type="SUPFAM" id="SSF46785">
    <property type="entry name" value="Winged helix' DNA-binding domain"/>
    <property type="match status" value="1"/>
</dbReference>
<evidence type="ECO:0000256" key="1">
    <source>
        <dbReference type="ARBA" id="ARBA00002486"/>
    </source>
</evidence>
<dbReference type="RefSeq" id="WP_307337215.1">
    <property type="nucleotide sequence ID" value="NZ_JAUSUQ010000004.1"/>
</dbReference>
<dbReference type="CDD" id="cd24076">
    <property type="entry name" value="ASKHA_ATPase_ROK_BsXylR-like"/>
    <property type="match status" value="1"/>
</dbReference>
<proteinExistence type="inferred from homology"/>
<evidence type="ECO:0000256" key="3">
    <source>
        <dbReference type="ARBA" id="ARBA00022629"/>
    </source>
</evidence>
<evidence type="ECO:0000256" key="2">
    <source>
        <dbReference type="ARBA" id="ARBA00006479"/>
    </source>
</evidence>
<dbReference type="Pfam" id="PF00480">
    <property type="entry name" value="ROK"/>
    <property type="match status" value="1"/>
</dbReference>
<keyword evidence="5" id="KW-1185">Reference proteome</keyword>
<evidence type="ECO:0000313" key="5">
    <source>
        <dbReference type="Proteomes" id="UP001232445"/>
    </source>
</evidence>
<name>A0ABU0CQB2_9BACI</name>
<dbReference type="SUPFAM" id="SSF53067">
    <property type="entry name" value="Actin-like ATPase domain"/>
    <property type="match status" value="1"/>
</dbReference>
<dbReference type="Gene3D" id="1.10.10.10">
    <property type="entry name" value="Winged helix-like DNA-binding domain superfamily/Winged helix DNA-binding domain"/>
    <property type="match status" value="1"/>
</dbReference>
<dbReference type="PROSITE" id="PS01125">
    <property type="entry name" value="ROK"/>
    <property type="match status" value="1"/>
</dbReference>
<comment type="caution">
    <text evidence="4">The sequence shown here is derived from an EMBL/GenBank/DDBJ whole genome shotgun (WGS) entry which is preliminary data.</text>
</comment>
<keyword evidence="3" id="KW-0119">Carbohydrate metabolism</keyword>
<comment type="function">
    <text evidence="1">Transcriptional repressor of xylose-utilizing enzymes.</text>
</comment>
<dbReference type="PANTHER" id="PTHR18964:SF149">
    <property type="entry name" value="BIFUNCTIONAL UDP-N-ACETYLGLUCOSAMINE 2-EPIMERASE_N-ACETYLMANNOSAMINE KINASE"/>
    <property type="match status" value="1"/>
</dbReference>
<dbReference type="PANTHER" id="PTHR18964">
    <property type="entry name" value="ROK (REPRESSOR, ORF, KINASE) FAMILY"/>
    <property type="match status" value="1"/>
</dbReference>
<sequence length="401" mass="43681">MIQKPQTGDQEYVRRLNRSIVLNHIKEYGPISRAEIAKDTSLNKATVSSLVEQLINENLVKEIGAGHSSGGRRPVLLLFNAEAGSVIGVDLGVNYILVVLTNLSSHIKWSKKVFLSPAEDFQSVLDKLYKLIGEAIEHAPQTPHGILGIGVGIPAITDHQRGIVLFAPNLQWKDVNLKDLLEQRFSLPVVIDNEANMGALGEKMFGNGAGYQHIAYISVGIGIGVGLVLDNQVYRGANGFAGEMGHMIIEKNGLKCSCGNRGCWEMYASEKSLYMRMEEIQFPLSSTDPLQSILQAAETGHHQVIASLHDIGEYLGIGISNIINAFNPDCVIIGNTLSQADRWIIAPIEKVINSRTLPFSRQHVQVKLSNLGDKACVIGAVSSILTQHFSFNGTQMAVPNP</sequence>
<dbReference type="InterPro" id="IPR036388">
    <property type="entry name" value="WH-like_DNA-bd_sf"/>
</dbReference>
<dbReference type="EMBL" id="JAUSUQ010000004">
    <property type="protein sequence ID" value="MDQ0338604.1"/>
    <property type="molecule type" value="Genomic_DNA"/>
</dbReference>
<dbReference type="Gene3D" id="3.30.420.40">
    <property type="match status" value="2"/>
</dbReference>
<organism evidence="4 5">
    <name type="scientific">Caldalkalibacillus uzonensis</name>
    <dbReference type="NCBI Taxonomy" id="353224"/>
    <lineage>
        <taxon>Bacteria</taxon>
        <taxon>Bacillati</taxon>
        <taxon>Bacillota</taxon>
        <taxon>Bacilli</taxon>
        <taxon>Bacillales</taxon>
        <taxon>Bacillaceae</taxon>
        <taxon>Caldalkalibacillus</taxon>
    </lineage>
</organism>
<reference evidence="4 5" key="1">
    <citation type="submission" date="2023-07" db="EMBL/GenBank/DDBJ databases">
        <title>Genomic Encyclopedia of Type Strains, Phase IV (KMG-IV): sequencing the most valuable type-strain genomes for metagenomic binning, comparative biology and taxonomic classification.</title>
        <authorList>
            <person name="Goeker M."/>
        </authorList>
    </citation>
    <scope>NUCLEOTIDE SEQUENCE [LARGE SCALE GENOMIC DNA]</scope>
    <source>
        <strain evidence="4 5">DSM 17740</strain>
    </source>
</reference>
<accession>A0ABU0CQB2</accession>
<dbReference type="InterPro" id="IPR000600">
    <property type="entry name" value="ROK"/>
</dbReference>
<protein>
    <submittedName>
        <fullName evidence="4">Glucokinase-like ROK family protein</fullName>
    </submittedName>
</protein>
<dbReference type="InterPro" id="IPR049874">
    <property type="entry name" value="ROK_cs"/>
</dbReference>
<keyword evidence="3" id="KW-0859">Xylose metabolism</keyword>
<dbReference type="InterPro" id="IPR043129">
    <property type="entry name" value="ATPase_NBD"/>
</dbReference>
<dbReference type="InterPro" id="IPR036390">
    <property type="entry name" value="WH_DNA-bd_sf"/>
</dbReference>
<gene>
    <name evidence="4" type="ORF">J2S00_001390</name>
</gene>
<evidence type="ECO:0000313" key="4">
    <source>
        <dbReference type="EMBL" id="MDQ0338604.1"/>
    </source>
</evidence>